<dbReference type="AlphaFoldDB" id="A0A8H4LH09"/>
<evidence type="ECO:0000256" key="1">
    <source>
        <dbReference type="SAM" id="MobiDB-lite"/>
    </source>
</evidence>
<gene>
    <name evidence="2" type="ORF">FALBO_4507</name>
</gene>
<feature type="region of interest" description="Disordered" evidence="1">
    <location>
        <begin position="16"/>
        <end position="60"/>
    </location>
</feature>
<comment type="caution">
    <text evidence="2">The sequence shown here is derived from an EMBL/GenBank/DDBJ whole genome shotgun (WGS) entry which is preliminary data.</text>
</comment>
<dbReference type="Proteomes" id="UP000554235">
    <property type="component" value="Unassembled WGS sequence"/>
</dbReference>
<sequence length="208" mass="22630">MDPYFAIQNMRSVTGVTEGLEEDDSRLKIGNFNPESGSTGDKWGVGDKSDGQRTSPLSRHFNVTNDGMVKISSLKRKCAAAGDRTEDDGTSPPRTKPFKPLCNYPWGTQRALIGCWKGSTAPVPHAVTGFIDGTERLRFRIENSTASGVKIPCEWPLPPGPTGQRAEPGLLHEEELGSLESCNNEMDLAAREAAVPTARREENEDATI</sequence>
<proteinExistence type="predicted"/>
<organism evidence="2 3">
    <name type="scientific">Fusarium albosuccineum</name>
    <dbReference type="NCBI Taxonomy" id="1237068"/>
    <lineage>
        <taxon>Eukaryota</taxon>
        <taxon>Fungi</taxon>
        <taxon>Dikarya</taxon>
        <taxon>Ascomycota</taxon>
        <taxon>Pezizomycotina</taxon>
        <taxon>Sordariomycetes</taxon>
        <taxon>Hypocreomycetidae</taxon>
        <taxon>Hypocreales</taxon>
        <taxon>Nectriaceae</taxon>
        <taxon>Fusarium</taxon>
        <taxon>Fusarium decemcellulare species complex</taxon>
    </lineage>
</organism>
<evidence type="ECO:0000313" key="2">
    <source>
        <dbReference type="EMBL" id="KAF4468606.1"/>
    </source>
</evidence>
<keyword evidence="3" id="KW-1185">Reference proteome</keyword>
<accession>A0A8H4LH09</accession>
<protein>
    <submittedName>
        <fullName evidence="2">BAF1 ABF1 chromatin reorganising factor</fullName>
    </submittedName>
</protein>
<evidence type="ECO:0000313" key="3">
    <source>
        <dbReference type="Proteomes" id="UP000554235"/>
    </source>
</evidence>
<reference evidence="2 3" key="1">
    <citation type="submission" date="2020-01" db="EMBL/GenBank/DDBJ databases">
        <title>Identification and distribution of gene clusters putatively required for synthesis of sphingolipid metabolism inhibitors in phylogenetically diverse species of the filamentous fungus Fusarium.</title>
        <authorList>
            <person name="Kim H.-S."/>
            <person name="Busman M."/>
            <person name="Brown D.W."/>
            <person name="Divon H."/>
            <person name="Uhlig S."/>
            <person name="Proctor R.H."/>
        </authorList>
    </citation>
    <scope>NUCLEOTIDE SEQUENCE [LARGE SCALE GENOMIC DNA]</scope>
    <source>
        <strain evidence="2 3">NRRL 20459</strain>
    </source>
</reference>
<name>A0A8H4LH09_9HYPO</name>
<dbReference type="EMBL" id="JAADYS010000592">
    <property type="protein sequence ID" value="KAF4468606.1"/>
    <property type="molecule type" value="Genomic_DNA"/>
</dbReference>